<accession>A0AAD8MYM6</accession>
<gene>
    <name evidence="4" type="ORF">POM88_016636</name>
</gene>
<feature type="region of interest" description="Disordered" evidence="2">
    <location>
        <begin position="343"/>
        <end position="368"/>
    </location>
</feature>
<reference evidence="4" key="2">
    <citation type="submission" date="2023-05" db="EMBL/GenBank/DDBJ databases">
        <authorList>
            <person name="Schelkunov M.I."/>
        </authorList>
    </citation>
    <scope>NUCLEOTIDE SEQUENCE</scope>
    <source>
        <strain evidence="4">Hsosn_3</strain>
        <tissue evidence="4">Leaf</tissue>
    </source>
</reference>
<proteinExistence type="predicted"/>
<dbReference type="InterPro" id="IPR001841">
    <property type="entry name" value="Znf_RING"/>
</dbReference>
<dbReference type="Proteomes" id="UP001237642">
    <property type="component" value="Unassembled WGS sequence"/>
</dbReference>
<sequence length="368" mass="40344">MEFGDLDHVDDGDGCGKALSAVSCTICLDVVTDSGDRSFAKLQCGHQFHLDCIGSAFNAKGAMQCPNCRKLEKGQWLYSNGSRSYAEFTMDGLVQFESSYPNNSEMIYVVNWGPIYTRLPSSFDGDVFSSITYHGLIAQHAVIVEPTAVLSASYHWPYVAYSGPYSSALHSRGSVSNSSTFRSHLNSLSAPTSSTAGPDQLSFPSMTQRVARDSIGMQRSGSFVRPSSVDHGTDDRAGSSVAASRLTPYRDIAALSRERMLALQAYFQHPPGNSQGVRTPYVPSAERSNGHMNITRGEPGAELSEQASRVSFPSTSAAGRNVLETQNSMPNHFHAWEREQYTSFPSNEAEREPIWRHGSKRMPSQHQF</sequence>
<dbReference type="InterPro" id="IPR013083">
    <property type="entry name" value="Znf_RING/FYVE/PHD"/>
</dbReference>
<dbReference type="PANTHER" id="PTHR46798">
    <property type="entry name" value="OS09G0511500 PROTEIN"/>
    <property type="match status" value="1"/>
</dbReference>
<reference evidence="4" key="1">
    <citation type="submission" date="2023-02" db="EMBL/GenBank/DDBJ databases">
        <title>Genome of toxic invasive species Heracleum sosnowskyi carries increased number of genes despite the absence of recent whole-genome duplications.</title>
        <authorList>
            <person name="Schelkunov M."/>
            <person name="Shtratnikova V."/>
            <person name="Makarenko M."/>
            <person name="Klepikova A."/>
            <person name="Omelchenko D."/>
            <person name="Novikova G."/>
            <person name="Obukhova E."/>
            <person name="Bogdanov V."/>
            <person name="Penin A."/>
            <person name="Logacheva M."/>
        </authorList>
    </citation>
    <scope>NUCLEOTIDE SEQUENCE</scope>
    <source>
        <strain evidence="4">Hsosn_3</strain>
        <tissue evidence="4">Leaf</tissue>
    </source>
</reference>
<protein>
    <submittedName>
        <fullName evidence="4">E3 ubiquitin-protein ligase RFI2</fullName>
    </submittedName>
</protein>
<evidence type="ECO:0000313" key="5">
    <source>
        <dbReference type="Proteomes" id="UP001237642"/>
    </source>
</evidence>
<dbReference type="SUPFAM" id="SSF57850">
    <property type="entry name" value="RING/U-box"/>
    <property type="match status" value="1"/>
</dbReference>
<keyword evidence="1" id="KW-0479">Metal-binding</keyword>
<dbReference type="PANTHER" id="PTHR46798:SF3">
    <property type="entry name" value="RING FINGER FAMILY PROTEIN"/>
    <property type="match status" value="1"/>
</dbReference>
<feature type="domain" description="RING-type" evidence="3">
    <location>
        <begin position="24"/>
        <end position="69"/>
    </location>
</feature>
<name>A0AAD8MYM6_9APIA</name>
<keyword evidence="1" id="KW-0862">Zinc</keyword>
<dbReference type="GO" id="GO:0004842">
    <property type="term" value="F:ubiquitin-protein transferase activity"/>
    <property type="evidence" value="ECO:0007669"/>
    <property type="project" value="InterPro"/>
</dbReference>
<dbReference type="PROSITE" id="PS50089">
    <property type="entry name" value="ZF_RING_2"/>
    <property type="match status" value="1"/>
</dbReference>
<evidence type="ECO:0000259" key="3">
    <source>
        <dbReference type="PROSITE" id="PS50089"/>
    </source>
</evidence>
<organism evidence="4 5">
    <name type="scientific">Heracleum sosnowskyi</name>
    <dbReference type="NCBI Taxonomy" id="360622"/>
    <lineage>
        <taxon>Eukaryota</taxon>
        <taxon>Viridiplantae</taxon>
        <taxon>Streptophyta</taxon>
        <taxon>Embryophyta</taxon>
        <taxon>Tracheophyta</taxon>
        <taxon>Spermatophyta</taxon>
        <taxon>Magnoliopsida</taxon>
        <taxon>eudicotyledons</taxon>
        <taxon>Gunneridae</taxon>
        <taxon>Pentapetalae</taxon>
        <taxon>asterids</taxon>
        <taxon>campanulids</taxon>
        <taxon>Apiales</taxon>
        <taxon>Apiaceae</taxon>
        <taxon>Apioideae</taxon>
        <taxon>apioid superclade</taxon>
        <taxon>Tordylieae</taxon>
        <taxon>Tordyliinae</taxon>
        <taxon>Heracleum</taxon>
    </lineage>
</organism>
<dbReference type="InterPro" id="IPR044274">
    <property type="entry name" value="RFI2"/>
</dbReference>
<evidence type="ECO:0000256" key="2">
    <source>
        <dbReference type="SAM" id="MobiDB-lite"/>
    </source>
</evidence>
<keyword evidence="5" id="KW-1185">Reference proteome</keyword>
<keyword evidence="1" id="KW-0863">Zinc-finger</keyword>
<dbReference type="AlphaFoldDB" id="A0AAD8MYM6"/>
<dbReference type="SMART" id="SM00184">
    <property type="entry name" value="RING"/>
    <property type="match status" value="1"/>
</dbReference>
<dbReference type="Pfam" id="PF13639">
    <property type="entry name" value="zf-RING_2"/>
    <property type="match status" value="1"/>
</dbReference>
<dbReference type="Gene3D" id="3.30.40.10">
    <property type="entry name" value="Zinc/RING finger domain, C3HC4 (zinc finger)"/>
    <property type="match status" value="1"/>
</dbReference>
<evidence type="ECO:0000256" key="1">
    <source>
        <dbReference type="PROSITE-ProRule" id="PRU00175"/>
    </source>
</evidence>
<evidence type="ECO:0000313" key="4">
    <source>
        <dbReference type="EMBL" id="KAK1388458.1"/>
    </source>
</evidence>
<feature type="region of interest" description="Disordered" evidence="2">
    <location>
        <begin position="214"/>
        <end position="241"/>
    </location>
</feature>
<dbReference type="EMBL" id="JAUIZM010000004">
    <property type="protein sequence ID" value="KAK1388458.1"/>
    <property type="molecule type" value="Genomic_DNA"/>
</dbReference>
<comment type="caution">
    <text evidence="4">The sequence shown here is derived from an EMBL/GenBank/DDBJ whole genome shotgun (WGS) entry which is preliminary data.</text>
</comment>
<dbReference type="GO" id="GO:0008270">
    <property type="term" value="F:zinc ion binding"/>
    <property type="evidence" value="ECO:0007669"/>
    <property type="project" value="UniProtKB-KW"/>
</dbReference>